<organism evidence="2 3">
    <name type="scientific">Halalkalibacter okhensis</name>
    <dbReference type="NCBI Taxonomy" id="333138"/>
    <lineage>
        <taxon>Bacteria</taxon>
        <taxon>Bacillati</taxon>
        <taxon>Bacillota</taxon>
        <taxon>Bacilli</taxon>
        <taxon>Bacillales</taxon>
        <taxon>Bacillaceae</taxon>
        <taxon>Halalkalibacter</taxon>
    </lineage>
</organism>
<dbReference type="EMBL" id="JRJU01000061">
    <property type="protein sequence ID" value="KHF37923.1"/>
    <property type="molecule type" value="Genomic_DNA"/>
</dbReference>
<dbReference type="AlphaFoldDB" id="A0A0B0I664"/>
<dbReference type="InterPro" id="IPR036866">
    <property type="entry name" value="RibonucZ/Hydroxyglut_hydro"/>
</dbReference>
<evidence type="ECO:0000259" key="1">
    <source>
        <dbReference type="SMART" id="SM00849"/>
    </source>
</evidence>
<sequence length="242" mass="26801">MVMSIEKSLWQITFLPRLFPVNCYFIEEEFELTLIDAGLPYSAKKIKAMAAKIGKPITKIIITHAHDDHVGSLDVLKQSLPDAKVYISKREARLLQGDKTLLPHEPTLPIRGGIPKKIKTIPDILLEDGDRIGSLLAVLTPGHTPGLMSFLDTRNGTLIAGDAFQTRGGIAVAGQLQWRFPFPALATWDPLMALHSAYKVRDLKPSFLAVGHGNMVESPLPHISLAIEKAERKLIYDKKKVI</sequence>
<comment type="caution">
    <text evidence="2">The sequence shown here is derived from an EMBL/GenBank/DDBJ whole genome shotgun (WGS) entry which is preliminary data.</text>
</comment>
<dbReference type="Proteomes" id="UP000030832">
    <property type="component" value="Unassembled WGS sequence"/>
</dbReference>
<feature type="domain" description="Metallo-beta-lactamase" evidence="1">
    <location>
        <begin position="20"/>
        <end position="212"/>
    </location>
</feature>
<keyword evidence="3" id="KW-1185">Reference proteome</keyword>
<dbReference type="InterPro" id="IPR001279">
    <property type="entry name" value="Metallo-B-lactamas"/>
</dbReference>
<dbReference type="STRING" id="333138.LQ50_24435"/>
<proteinExistence type="predicted"/>
<dbReference type="PANTHER" id="PTHR42951:SF9">
    <property type="entry name" value="METAL-DEPENDENT HYDROLASE"/>
    <property type="match status" value="1"/>
</dbReference>
<protein>
    <submittedName>
        <fullName evidence="2">Metallo-beta-lactamase</fullName>
    </submittedName>
</protein>
<evidence type="ECO:0000313" key="2">
    <source>
        <dbReference type="EMBL" id="KHF37923.1"/>
    </source>
</evidence>
<gene>
    <name evidence="2" type="ORF">LQ50_24435</name>
</gene>
<dbReference type="SUPFAM" id="SSF56281">
    <property type="entry name" value="Metallo-hydrolase/oxidoreductase"/>
    <property type="match status" value="1"/>
</dbReference>
<dbReference type="CDD" id="cd07721">
    <property type="entry name" value="yflN-like_MBL-fold"/>
    <property type="match status" value="1"/>
</dbReference>
<dbReference type="Gene3D" id="3.60.15.10">
    <property type="entry name" value="Ribonuclease Z/Hydroxyacylglutathione hydrolase-like"/>
    <property type="match status" value="1"/>
</dbReference>
<dbReference type="RefSeq" id="WP_034633953.1">
    <property type="nucleotide sequence ID" value="NZ_JRJU01000061.1"/>
</dbReference>
<dbReference type="OrthoDB" id="9802248at2"/>
<dbReference type="Pfam" id="PF00753">
    <property type="entry name" value="Lactamase_B"/>
    <property type="match status" value="1"/>
</dbReference>
<dbReference type="SMART" id="SM00849">
    <property type="entry name" value="Lactamase_B"/>
    <property type="match status" value="1"/>
</dbReference>
<accession>A0A0B0I664</accession>
<dbReference type="eggNOG" id="COG0491">
    <property type="taxonomic scope" value="Bacteria"/>
</dbReference>
<evidence type="ECO:0000313" key="3">
    <source>
        <dbReference type="Proteomes" id="UP000030832"/>
    </source>
</evidence>
<reference evidence="2 3" key="1">
    <citation type="submission" date="2014-09" db="EMBL/GenBank/DDBJ databases">
        <title>Genome sequencing and annotation of Bacillus Okhensis strain Kh10-101T.</title>
        <authorList>
            <person name="Prakash J.S."/>
        </authorList>
    </citation>
    <scope>NUCLEOTIDE SEQUENCE [LARGE SCALE GENOMIC DNA]</scope>
    <source>
        <strain evidence="3">Kh10-101T</strain>
    </source>
</reference>
<name>A0A0B0I664_9BACI</name>
<dbReference type="InterPro" id="IPR050855">
    <property type="entry name" value="NDM-1-like"/>
</dbReference>
<dbReference type="PANTHER" id="PTHR42951">
    <property type="entry name" value="METALLO-BETA-LACTAMASE DOMAIN-CONTAINING"/>
    <property type="match status" value="1"/>
</dbReference>